<keyword evidence="8" id="KW-1185">Reference proteome</keyword>
<dbReference type="Gene3D" id="1.10.1740.10">
    <property type="match status" value="1"/>
</dbReference>
<comment type="similarity">
    <text evidence="1">Belongs to the sigma-70 factor family. ECF subfamily.</text>
</comment>
<accession>A0A1H8IR78</accession>
<protein>
    <submittedName>
        <fullName evidence="7">RNA polymerase sigma-70 factor, ECF subfamily</fullName>
    </submittedName>
</protein>
<gene>
    <name evidence="7" type="ORF">SAMN04488505_11251</name>
</gene>
<dbReference type="SUPFAM" id="SSF88659">
    <property type="entry name" value="Sigma3 and sigma4 domains of RNA polymerase sigma factors"/>
    <property type="match status" value="1"/>
</dbReference>
<evidence type="ECO:0000313" key="8">
    <source>
        <dbReference type="Proteomes" id="UP000198984"/>
    </source>
</evidence>
<dbReference type="SUPFAM" id="SSF88946">
    <property type="entry name" value="Sigma2 domain of RNA polymerase sigma factors"/>
    <property type="match status" value="1"/>
</dbReference>
<dbReference type="InterPro" id="IPR013249">
    <property type="entry name" value="RNA_pol_sigma70_r4_t2"/>
</dbReference>
<proteinExistence type="inferred from homology"/>
<dbReference type="InterPro" id="IPR013325">
    <property type="entry name" value="RNA_pol_sigma_r2"/>
</dbReference>
<dbReference type="NCBIfam" id="TIGR02937">
    <property type="entry name" value="sigma70-ECF"/>
    <property type="match status" value="1"/>
</dbReference>
<dbReference type="InterPro" id="IPR007627">
    <property type="entry name" value="RNA_pol_sigma70_r2"/>
</dbReference>
<evidence type="ECO:0000256" key="1">
    <source>
        <dbReference type="ARBA" id="ARBA00010641"/>
    </source>
</evidence>
<keyword evidence="2" id="KW-0805">Transcription regulation</keyword>
<dbReference type="OrthoDB" id="659569at2"/>
<name>A0A1H8IR78_9BACT</name>
<dbReference type="CDD" id="cd06171">
    <property type="entry name" value="Sigma70_r4"/>
    <property type="match status" value="1"/>
</dbReference>
<dbReference type="Gene3D" id="1.10.10.10">
    <property type="entry name" value="Winged helix-like DNA-binding domain superfamily/Winged helix DNA-binding domain"/>
    <property type="match status" value="1"/>
</dbReference>
<dbReference type="GO" id="GO:0016987">
    <property type="term" value="F:sigma factor activity"/>
    <property type="evidence" value="ECO:0007669"/>
    <property type="project" value="UniProtKB-KW"/>
</dbReference>
<evidence type="ECO:0000256" key="4">
    <source>
        <dbReference type="ARBA" id="ARBA00023163"/>
    </source>
</evidence>
<feature type="domain" description="RNA polymerase sigma factor 70 region 4 type 2" evidence="6">
    <location>
        <begin position="125"/>
        <end position="174"/>
    </location>
</feature>
<dbReference type="RefSeq" id="WP_089920619.1">
    <property type="nucleotide sequence ID" value="NZ_FOBB01000012.1"/>
</dbReference>
<feature type="domain" description="RNA polymerase sigma-70 region 2" evidence="5">
    <location>
        <begin position="27"/>
        <end position="92"/>
    </location>
</feature>
<keyword evidence="3" id="KW-0731">Sigma factor</keyword>
<dbReference type="InterPro" id="IPR039425">
    <property type="entry name" value="RNA_pol_sigma-70-like"/>
</dbReference>
<dbReference type="InterPro" id="IPR036388">
    <property type="entry name" value="WH-like_DNA-bd_sf"/>
</dbReference>
<dbReference type="Proteomes" id="UP000198984">
    <property type="component" value="Unassembled WGS sequence"/>
</dbReference>
<dbReference type="Pfam" id="PF08281">
    <property type="entry name" value="Sigma70_r4_2"/>
    <property type="match status" value="1"/>
</dbReference>
<evidence type="ECO:0000259" key="6">
    <source>
        <dbReference type="Pfam" id="PF08281"/>
    </source>
</evidence>
<dbReference type="InterPro" id="IPR013324">
    <property type="entry name" value="RNA_pol_sigma_r3/r4-like"/>
</dbReference>
<dbReference type="STRING" id="573321.SAMN04488505_11251"/>
<dbReference type="PANTHER" id="PTHR43133">
    <property type="entry name" value="RNA POLYMERASE ECF-TYPE SIGMA FACTO"/>
    <property type="match status" value="1"/>
</dbReference>
<keyword evidence="4" id="KW-0804">Transcription</keyword>
<dbReference type="PANTHER" id="PTHR43133:SF46">
    <property type="entry name" value="RNA POLYMERASE SIGMA-70 FACTOR ECF SUBFAMILY"/>
    <property type="match status" value="1"/>
</dbReference>
<evidence type="ECO:0000259" key="5">
    <source>
        <dbReference type="Pfam" id="PF04542"/>
    </source>
</evidence>
<evidence type="ECO:0000313" key="7">
    <source>
        <dbReference type="EMBL" id="SEN70902.1"/>
    </source>
</evidence>
<evidence type="ECO:0000256" key="3">
    <source>
        <dbReference type="ARBA" id="ARBA00023082"/>
    </source>
</evidence>
<dbReference type="NCBIfam" id="TIGR02985">
    <property type="entry name" value="Sig70_bacteroi1"/>
    <property type="match status" value="1"/>
</dbReference>
<dbReference type="InterPro" id="IPR014284">
    <property type="entry name" value="RNA_pol_sigma-70_dom"/>
</dbReference>
<dbReference type="GO" id="GO:0003677">
    <property type="term" value="F:DNA binding"/>
    <property type="evidence" value="ECO:0007669"/>
    <property type="project" value="InterPro"/>
</dbReference>
<sequence>MLRYNSLSDLELVELLRTGDQNAFAEIYERYFELLYLHAYNRLRDKDEAKDLVQELFSHLWSKRGTLEPKTNFSNYLYTWVRNRVLNAIAHKQVEEKYRAALPGWISGTEALTDHRVRERQLAAIIESEIRALPPKMREVFELSRKSNLSYKEIAEKLNLSEQSVRSHVKNALKVLRMRLGILLYLFFIFYK</sequence>
<dbReference type="Pfam" id="PF04542">
    <property type="entry name" value="Sigma70_r2"/>
    <property type="match status" value="1"/>
</dbReference>
<dbReference type="AlphaFoldDB" id="A0A1H8IR78"/>
<dbReference type="GO" id="GO:0006352">
    <property type="term" value="P:DNA-templated transcription initiation"/>
    <property type="evidence" value="ECO:0007669"/>
    <property type="project" value="InterPro"/>
</dbReference>
<dbReference type="EMBL" id="FOBB01000012">
    <property type="protein sequence ID" value="SEN70902.1"/>
    <property type="molecule type" value="Genomic_DNA"/>
</dbReference>
<evidence type="ECO:0000256" key="2">
    <source>
        <dbReference type="ARBA" id="ARBA00023015"/>
    </source>
</evidence>
<reference evidence="7 8" key="1">
    <citation type="submission" date="2016-10" db="EMBL/GenBank/DDBJ databases">
        <authorList>
            <person name="de Groot N.N."/>
        </authorList>
    </citation>
    <scope>NUCLEOTIDE SEQUENCE [LARGE SCALE GENOMIC DNA]</scope>
    <source>
        <strain evidence="7 8">DSM 21039</strain>
    </source>
</reference>
<organism evidence="7 8">
    <name type="scientific">Chitinophaga rupis</name>
    <dbReference type="NCBI Taxonomy" id="573321"/>
    <lineage>
        <taxon>Bacteria</taxon>
        <taxon>Pseudomonadati</taxon>
        <taxon>Bacteroidota</taxon>
        <taxon>Chitinophagia</taxon>
        <taxon>Chitinophagales</taxon>
        <taxon>Chitinophagaceae</taxon>
        <taxon>Chitinophaga</taxon>
    </lineage>
</organism>
<dbReference type="InterPro" id="IPR014327">
    <property type="entry name" value="RNA_pol_sigma70_bacteroid"/>
</dbReference>